<dbReference type="Proteomes" id="UP001217089">
    <property type="component" value="Unassembled WGS sequence"/>
</dbReference>
<proteinExistence type="predicted"/>
<organism evidence="2 3">
    <name type="scientific">Tegillarca granosa</name>
    <name type="common">Malaysian cockle</name>
    <name type="synonym">Anadara granosa</name>
    <dbReference type="NCBI Taxonomy" id="220873"/>
    <lineage>
        <taxon>Eukaryota</taxon>
        <taxon>Metazoa</taxon>
        <taxon>Spiralia</taxon>
        <taxon>Lophotrochozoa</taxon>
        <taxon>Mollusca</taxon>
        <taxon>Bivalvia</taxon>
        <taxon>Autobranchia</taxon>
        <taxon>Pteriomorphia</taxon>
        <taxon>Arcoida</taxon>
        <taxon>Arcoidea</taxon>
        <taxon>Arcidae</taxon>
        <taxon>Tegillarca</taxon>
    </lineage>
</organism>
<feature type="chain" id="PRO_5045790152" description="Secreted protein" evidence="1">
    <location>
        <begin position="23"/>
        <end position="78"/>
    </location>
</feature>
<evidence type="ECO:0000313" key="2">
    <source>
        <dbReference type="EMBL" id="KAJ8299868.1"/>
    </source>
</evidence>
<keyword evidence="3" id="KW-1185">Reference proteome</keyword>
<dbReference type="EMBL" id="JARBDR010000920">
    <property type="protein sequence ID" value="KAJ8299868.1"/>
    <property type="molecule type" value="Genomic_DNA"/>
</dbReference>
<name>A0ABQ9E351_TEGGR</name>
<evidence type="ECO:0008006" key="4">
    <source>
        <dbReference type="Google" id="ProtNLM"/>
    </source>
</evidence>
<gene>
    <name evidence="2" type="ORF">KUTeg_022615</name>
</gene>
<reference evidence="2 3" key="1">
    <citation type="submission" date="2022-12" db="EMBL/GenBank/DDBJ databases">
        <title>Chromosome-level genome of Tegillarca granosa.</title>
        <authorList>
            <person name="Kim J."/>
        </authorList>
    </citation>
    <scope>NUCLEOTIDE SEQUENCE [LARGE SCALE GENOMIC DNA]</scope>
    <source>
        <strain evidence="2">Teg-2019</strain>
        <tissue evidence="2">Adductor muscle</tissue>
    </source>
</reference>
<comment type="caution">
    <text evidence="2">The sequence shown here is derived from an EMBL/GenBank/DDBJ whole genome shotgun (WGS) entry which is preliminary data.</text>
</comment>
<feature type="signal peptide" evidence="1">
    <location>
        <begin position="1"/>
        <end position="22"/>
    </location>
</feature>
<evidence type="ECO:0000256" key="1">
    <source>
        <dbReference type="SAM" id="SignalP"/>
    </source>
</evidence>
<protein>
    <recommendedName>
        <fullName evidence="4">Secreted protein</fullName>
    </recommendedName>
</protein>
<keyword evidence="1" id="KW-0732">Signal</keyword>
<evidence type="ECO:0000313" key="3">
    <source>
        <dbReference type="Proteomes" id="UP001217089"/>
    </source>
</evidence>
<accession>A0ABQ9E351</accession>
<sequence>MIFMFIAYGIAVCVCLCVKVGGCGQSINTFFYFSEITGQISSEHGRSMYIDQCIFYCLLHYYSQGGLGCIFAINFEIS</sequence>